<dbReference type="AlphaFoldDB" id="A0A9X1YAM3"/>
<comment type="caution">
    <text evidence="2">The sequence shown here is derived from an EMBL/GenBank/DDBJ whole genome shotgun (WGS) entry which is preliminary data.</text>
</comment>
<evidence type="ECO:0000256" key="1">
    <source>
        <dbReference type="SAM" id="MobiDB-lite"/>
    </source>
</evidence>
<dbReference type="EMBL" id="JALPRX010000102">
    <property type="protein sequence ID" value="MCK8786939.1"/>
    <property type="molecule type" value="Genomic_DNA"/>
</dbReference>
<accession>A0A9X1YAM3</accession>
<evidence type="ECO:0000313" key="2">
    <source>
        <dbReference type="EMBL" id="MCK8786939.1"/>
    </source>
</evidence>
<gene>
    <name evidence="2" type="ORF">M0638_21430</name>
</gene>
<proteinExistence type="predicted"/>
<sequence length="476" mass="50976">MVPPADAPADAQARLQGWAVVENRSGADWDGVRLSLVSGNPAAYHQPLYAPILVQRPELPVRVPEAVRVQPDTGGRPPPPPPPAVVPYDARQMAEAERMRGYAAQAYRGAAPAIAMPAPAAPMGGAAAAVDTATAAASAGRVAFTLANPVTIRAGETANVPFLDARLPADRVWWVQDFSARNPLQAVRLRNATNETLPDGLATVYGTGSGAEDGAFLGDAELRAVQPGETRLLAFGRDRDVQMTGSTGQVDNPTRFELRRGGVAVVSFLRRDERALAIDPRGARGRIVIDLPRVQGAEPRFTVASEGDFGLRHEAVLDGTPTTLRFAWEREYRREMPLWDPGLGDPALLRWRDFDVEANLRRLPGGPATSDALGVYAGRMPENAPGRAELLATVAAYGELRELLDKARAAIRAYATADVALNRARQAVEDRSGPEREEARRRLNRASQGVESAGTAADAAWDAWVARLQALLARGG</sequence>
<feature type="region of interest" description="Disordered" evidence="1">
    <location>
        <begin position="426"/>
        <end position="449"/>
    </location>
</feature>
<feature type="compositionally biased region" description="Basic and acidic residues" evidence="1">
    <location>
        <begin position="426"/>
        <end position="441"/>
    </location>
</feature>
<organism evidence="2 3">
    <name type="scientific">Roseomonas acroporae</name>
    <dbReference type="NCBI Taxonomy" id="2937791"/>
    <lineage>
        <taxon>Bacteria</taxon>
        <taxon>Pseudomonadati</taxon>
        <taxon>Pseudomonadota</taxon>
        <taxon>Alphaproteobacteria</taxon>
        <taxon>Acetobacterales</taxon>
        <taxon>Roseomonadaceae</taxon>
        <taxon>Roseomonas</taxon>
    </lineage>
</organism>
<name>A0A9X1YAM3_9PROT</name>
<protein>
    <submittedName>
        <fullName evidence="2">DUF4139 domain-containing protein</fullName>
    </submittedName>
</protein>
<keyword evidence="3" id="KW-1185">Reference proteome</keyword>
<evidence type="ECO:0000313" key="3">
    <source>
        <dbReference type="Proteomes" id="UP001139516"/>
    </source>
</evidence>
<dbReference type="Proteomes" id="UP001139516">
    <property type="component" value="Unassembled WGS sequence"/>
</dbReference>
<reference evidence="2" key="1">
    <citation type="submission" date="2022-04" db="EMBL/GenBank/DDBJ databases">
        <title>Roseomonas acroporae sp. nov., isolated from coral Acropora digitifera.</title>
        <authorList>
            <person name="Sun H."/>
        </authorList>
    </citation>
    <scope>NUCLEOTIDE SEQUENCE</scope>
    <source>
        <strain evidence="2">NAR14</strain>
    </source>
</reference>